<organism evidence="1 2">
    <name type="scientific">Dreissena polymorpha</name>
    <name type="common">Zebra mussel</name>
    <name type="synonym">Mytilus polymorpha</name>
    <dbReference type="NCBI Taxonomy" id="45954"/>
    <lineage>
        <taxon>Eukaryota</taxon>
        <taxon>Metazoa</taxon>
        <taxon>Spiralia</taxon>
        <taxon>Lophotrochozoa</taxon>
        <taxon>Mollusca</taxon>
        <taxon>Bivalvia</taxon>
        <taxon>Autobranchia</taxon>
        <taxon>Heteroconchia</taxon>
        <taxon>Euheterodonta</taxon>
        <taxon>Imparidentia</taxon>
        <taxon>Neoheterodontei</taxon>
        <taxon>Myida</taxon>
        <taxon>Dreissenoidea</taxon>
        <taxon>Dreissenidae</taxon>
        <taxon>Dreissena</taxon>
    </lineage>
</organism>
<reference evidence="1" key="1">
    <citation type="journal article" date="2019" name="bioRxiv">
        <title>The Genome of the Zebra Mussel, Dreissena polymorpha: A Resource for Invasive Species Research.</title>
        <authorList>
            <person name="McCartney M.A."/>
            <person name="Auch B."/>
            <person name="Kono T."/>
            <person name="Mallez S."/>
            <person name="Zhang Y."/>
            <person name="Obille A."/>
            <person name="Becker A."/>
            <person name="Abrahante J.E."/>
            <person name="Garbe J."/>
            <person name="Badalamenti J.P."/>
            <person name="Herman A."/>
            <person name="Mangelson H."/>
            <person name="Liachko I."/>
            <person name="Sullivan S."/>
            <person name="Sone E.D."/>
            <person name="Koren S."/>
            <person name="Silverstein K.A.T."/>
            <person name="Beckman K.B."/>
            <person name="Gohl D.M."/>
        </authorList>
    </citation>
    <scope>NUCLEOTIDE SEQUENCE</scope>
    <source>
        <strain evidence="1">Duluth1</strain>
        <tissue evidence="1">Whole animal</tissue>
    </source>
</reference>
<gene>
    <name evidence="1" type="ORF">DPMN_121537</name>
</gene>
<dbReference type="AlphaFoldDB" id="A0A9D4GQ97"/>
<sequence length="67" mass="7746">MPRLCLACAEVVFEQEEANDVVNCPDKLIEKLQQAKAYITRCLTKYVSRLIAFSREQLPQEAHYNSE</sequence>
<keyword evidence="2" id="KW-1185">Reference proteome</keyword>
<dbReference type="EMBL" id="JAIWYP010000005">
    <property type="protein sequence ID" value="KAH3819793.1"/>
    <property type="molecule type" value="Genomic_DNA"/>
</dbReference>
<evidence type="ECO:0000313" key="2">
    <source>
        <dbReference type="Proteomes" id="UP000828390"/>
    </source>
</evidence>
<protein>
    <submittedName>
        <fullName evidence="1">Uncharacterized protein</fullName>
    </submittedName>
</protein>
<comment type="caution">
    <text evidence="1">The sequence shown here is derived from an EMBL/GenBank/DDBJ whole genome shotgun (WGS) entry which is preliminary data.</text>
</comment>
<proteinExistence type="predicted"/>
<reference evidence="1" key="2">
    <citation type="submission" date="2020-11" db="EMBL/GenBank/DDBJ databases">
        <authorList>
            <person name="McCartney M.A."/>
            <person name="Auch B."/>
            <person name="Kono T."/>
            <person name="Mallez S."/>
            <person name="Becker A."/>
            <person name="Gohl D.M."/>
            <person name="Silverstein K.A.T."/>
            <person name="Koren S."/>
            <person name="Bechman K.B."/>
            <person name="Herman A."/>
            <person name="Abrahante J.E."/>
            <person name="Garbe J."/>
        </authorList>
    </citation>
    <scope>NUCLEOTIDE SEQUENCE</scope>
    <source>
        <strain evidence="1">Duluth1</strain>
        <tissue evidence="1">Whole animal</tissue>
    </source>
</reference>
<name>A0A9D4GQ97_DREPO</name>
<dbReference type="Proteomes" id="UP000828390">
    <property type="component" value="Unassembled WGS sequence"/>
</dbReference>
<evidence type="ECO:0000313" key="1">
    <source>
        <dbReference type="EMBL" id="KAH3819793.1"/>
    </source>
</evidence>
<accession>A0A9D4GQ97</accession>